<dbReference type="EMBL" id="GBRH01268035">
    <property type="protein sequence ID" value="JAD29860.1"/>
    <property type="molecule type" value="Transcribed_RNA"/>
</dbReference>
<sequence>MFSKQICF</sequence>
<proteinExistence type="predicted"/>
<reference evidence="1" key="2">
    <citation type="journal article" date="2015" name="Data Brief">
        <title>Shoot transcriptome of the giant reed, Arundo donax.</title>
        <authorList>
            <person name="Barrero R.A."/>
            <person name="Guerrero F.D."/>
            <person name="Moolhuijzen P."/>
            <person name="Goolsby J.A."/>
            <person name="Tidwell J."/>
            <person name="Bellgard S.E."/>
            <person name="Bellgard M.I."/>
        </authorList>
    </citation>
    <scope>NUCLEOTIDE SEQUENCE</scope>
    <source>
        <tissue evidence="1">Shoot tissue taken approximately 20 cm above the soil surface</tissue>
    </source>
</reference>
<organism evidence="1">
    <name type="scientific">Arundo donax</name>
    <name type="common">Giant reed</name>
    <name type="synonym">Donax arundinaceus</name>
    <dbReference type="NCBI Taxonomy" id="35708"/>
    <lineage>
        <taxon>Eukaryota</taxon>
        <taxon>Viridiplantae</taxon>
        <taxon>Streptophyta</taxon>
        <taxon>Embryophyta</taxon>
        <taxon>Tracheophyta</taxon>
        <taxon>Spermatophyta</taxon>
        <taxon>Magnoliopsida</taxon>
        <taxon>Liliopsida</taxon>
        <taxon>Poales</taxon>
        <taxon>Poaceae</taxon>
        <taxon>PACMAD clade</taxon>
        <taxon>Arundinoideae</taxon>
        <taxon>Arundineae</taxon>
        <taxon>Arundo</taxon>
    </lineage>
</organism>
<accession>A0A0A8YZE7</accession>
<evidence type="ECO:0000313" key="1">
    <source>
        <dbReference type="EMBL" id="JAD29860.1"/>
    </source>
</evidence>
<name>A0A0A8YZE7_ARUDO</name>
<reference evidence="1" key="1">
    <citation type="submission" date="2014-09" db="EMBL/GenBank/DDBJ databases">
        <authorList>
            <person name="Magalhaes I.L.F."/>
            <person name="Oliveira U."/>
            <person name="Santos F.R."/>
            <person name="Vidigal T.H.D.A."/>
            <person name="Brescovit A.D."/>
            <person name="Santos A.J."/>
        </authorList>
    </citation>
    <scope>NUCLEOTIDE SEQUENCE</scope>
    <source>
        <tissue evidence="1">Shoot tissue taken approximately 20 cm above the soil surface</tissue>
    </source>
</reference>
<protein>
    <submittedName>
        <fullName evidence="1">Uncharacterized protein</fullName>
    </submittedName>
</protein>